<evidence type="ECO:0000256" key="1">
    <source>
        <dbReference type="ARBA" id="ARBA00004202"/>
    </source>
</evidence>
<dbReference type="AlphaFoldDB" id="A0A164VB60"/>
<keyword evidence="8" id="KW-1185">Reference proteome</keyword>
<evidence type="ECO:0000256" key="3">
    <source>
        <dbReference type="ARBA" id="ARBA00022475"/>
    </source>
</evidence>
<accession>A0A164VB60</accession>
<evidence type="ECO:0000256" key="4">
    <source>
        <dbReference type="ARBA" id="ARBA00023034"/>
    </source>
</evidence>
<evidence type="ECO:0000313" key="7">
    <source>
        <dbReference type="EMBL" id="KZS12151.1"/>
    </source>
</evidence>
<organism evidence="7 8">
    <name type="scientific">Daphnia magna</name>
    <dbReference type="NCBI Taxonomy" id="35525"/>
    <lineage>
        <taxon>Eukaryota</taxon>
        <taxon>Metazoa</taxon>
        <taxon>Ecdysozoa</taxon>
        <taxon>Arthropoda</taxon>
        <taxon>Crustacea</taxon>
        <taxon>Branchiopoda</taxon>
        <taxon>Diplostraca</taxon>
        <taxon>Cladocera</taxon>
        <taxon>Anomopoda</taxon>
        <taxon>Daphniidae</taxon>
        <taxon>Daphnia</taxon>
    </lineage>
</organism>
<comment type="similarity">
    <text evidence="2 6">Belongs to the caveolin family.</text>
</comment>
<dbReference type="OrthoDB" id="5917823at2759"/>
<dbReference type="GO" id="GO:0005901">
    <property type="term" value="C:caveola"/>
    <property type="evidence" value="ECO:0007669"/>
    <property type="project" value="UniProtKB-SubCell"/>
</dbReference>
<protein>
    <recommendedName>
        <fullName evidence="6">Caveolin</fullName>
    </recommendedName>
</protein>
<dbReference type="EMBL" id="LRGB01001363">
    <property type="protein sequence ID" value="KZS12151.1"/>
    <property type="molecule type" value="Genomic_DNA"/>
</dbReference>
<keyword evidence="5 6" id="KW-0472">Membrane</keyword>
<dbReference type="GO" id="GO:0060090">
    <property type="term" value="F:molecular adaptor activity"/>
    <property type="evidence" value="ECO:0007669"/>
    <property type="project" value="TreeGrafter"/>
</dbReference>
<reference evidence="7 8" key="1">
    <citation type="submission" date="2016-03" db="EMBL/GenBank/DDBJ databases">
        <title>EvidentialGene: Evidence-directed Construction of Genes on Genomes.</title>
        <authorList>
            <person name="Gilbert D.G."/>
            <person name="Choi J.-H."/>
            <person name="Mockaitis K."/>
            <person name="Colbourne J."/>
            <person name="Pfrender M."/>
        </authorList>
    </citation>
    <scope>NUCLEOTIDE SEQUENCE [LARGE SCALE GENOMIC DNA]</scope>
    <source>
        <strain evidence="7 8">Xinb3</strain>
        <tissue evidence="7">Complete organism</tissue>
    </source>
</reference>
<dbReference type="InterPro" id="IPR001612">
    <property type="entry name" value="Caveolin"/>
</dbReference>
<dbReference type="GO" id="GO:0070836">
    <property type="term" value="P:caveola assembly"/>
    <property type="evidence" value="ECO:0007669"/>
    <property type="project" value="InterPro"/>
</dbReference>
<comment type="function">
    <text evidence="6">May act as a scaffolding protein within caveolar membranes. Interacts directly with G-protein alpha subunits and can functionally regulate their activity.</text>
</comment>
<proteinExistence type="inferred from homology"/>
<dbReference type="PANTHER" id="PTHR10844:SF19">
    <property type="entry name" value="CAVEOLIN-2"/>
    <property type="match status" value="1"/>
</dbReference>
<dbReference type="Pfam" id="PF01146">
    <property type="entry name" value="Caveolin"/>
    <property type="match status" value="1"/>
</dbReference>
<sequence>MTLSLPLLTQEKRKGAGDIEDSALAFQVRKRSGTENHIVAAFPAPFKMSVSAGTTRIITMEGNLNSSFDMDQRDPNNLNNHIQVQWSDVIGEPESIRSNDCIWNCSYKCYRGTKNCCYQSITLIFAPLVAFCMGLQFACLAFQHIWCYVPCIRCLKINCSVVRDVITIILQALCAPWIETCGHCLSRIKVRYQRISDLQQEEDLLTV</sequence>
<dbReference type="GO" id="GO:0000139">
    <property type="term" value="C:Golgi membrane"/>
    <property type="evidence" value="ECO:0007669"/>
    <property type="project" value="UniProtKB-SubCell"/>
</dbReference>
<comment type="caution">
    <text evidence="7">The sequence shown here is derived from an EMBL/GenBank/DDBJ whole genome shotgun (WGS) entry which is preliminary data.</text>
</comment>
<keyword evidence="3 6" id="KW-1003">Cell membrane</keyword>
<evidence type="ECO:0000313" key="8">
    <source>
        <dbReference type="Proteomes" id="UP000076858"/>
    </source>
</evidence>
<dbReference type="PANTHER" id="PTHR10844">
    <property type="entry name" value="CAVEOLIN"/>
    <property type="match status" value="1"/>
</dbReference>
<keyword evidence="4 6" id="KW-0333">Golgi apparatus</keyword>
<dbReference type="STRING" id="35525.A0A164VB60"/>
<evidence type="ECO:0000256" key="5">
    <source>
        <dbReference type="ARBA" id="ARBA00023136"/>
    </source>
</evidence>
<gene>
    <name evidence="7" type="ORF">APZ42_022951</name>
</gene>
<evidence type="ECO:0000256" key="6">
    <source>
        <dbReference type="RuleBase" id="RU000680"/>
    </source>
</evidence>
<evidence type="ECO:0000256" key="2">
    <source>
        <dbReference type="ARBA" id="ARBA00010988"/>
    </source>
</evidence>
<dbReference type="Proteomes" id="UP000076858">
    <property type="component" value="Unassembled WGS sequence"/>
</dbReference>
<name>A0A164VB60_9CRUS</name>
<comment type="subcellular location">
    <subcellularLocation>
        <location evidence="1 6">Cell membrane</location>
        <topology evidence="1 6">Peripheral membrane protein</topology>
    </subcellularLocation>
    <subcellularLocation>
        <location evidence="6">Golgi apparatus membrane</location>
        <topology evidence="6">Peripheral membrane protein</topology>
    </subcellularLocation>
    <subcellularLocation>
        <location evidence="6">Membrane</location>
        <location evidence="6">Caveola</location>
        <topology evidence="6">Peripheral membrane protein</topology>
    </subcellularLocation>
</comment>